<sequence>MTKAARKSAPATRVVRVHANKEFLQLVLAHVELPKSKAYSDGTYLHRLHNLSWILVPSHAFWMTLRSFVSNFAGRLRTKIAQSFLDIGSVSRILDDIKKLCWQFCWRVENRENKQTTTELEHIAELLQGLRRDLQVSH</sequence>
<evidence type="ECO:0000313" key="1">
    <source>
        <dbReference type="EMBL" id="GER33231.1"/>
    </source>
</evidence>
<dbReference type="EMBL" id="BKCP01004716">
    <property type="protein sequence ID" value="GER33231.1"/>
    <property type="molecule type" value="Genomic_DNA"/>
</dbReference>
<reference evidence="2" key="1">
    <citation type="journal article" date="2019" name="Curr. Biol.">
        <title>Genome Sequence of Striga asiatica Provides Insight into the Evolution of Plant Parasitism.</title>
        <authorList>
            <person name="Yoshida S."/>
            <person name="Kim S."/>
            <person name="Wafula E.K."/>
            <person name="Tanskanen J."/>
            <person name="Kim Y.M."/>
            <person name="Honaas L."/>
            <person name="Yang Z."/>
            <person name="Spallek T."/>
            <person name="Conn C.E."/>
            <person name="Ichihashi Y."/>
            <person name="Cheong K."/>
            <person name="Cui S."/>
            <person name="Der J.P."/>
            <person name="Gundlach H."/>
            <person name="Jiao Y."/>
            <person name="Hori C."/>
            <person name="Ishida J.K."/>
            <person name="Kasahara H."/>
            <person name="Kiba T."/>
            <person name="Kim M.S."/>
            <person name="Koo N."/>
            <person name="Laohavisit A."/>
            <person name="Lee Y.H."/>
            <person name="Lumba S."/>
            <person name="McCourt P."/>
            <person name="Mortimer J.C."/>
            <person name="Mutuku J.M."/>
            <person name="Nomura T."/>
            <person name="Sasaki-Sekimoto Y."/>
            <person name="Seto Y."/>
            <person name="Wang Y."/>
            <person name="Wakatake T."/>
            <person name="Sakakibara H."/>
            <person name="Demura T."/>
            <person name="Yamaguchi S."/>
            <person name="Yoneyama K."/>
            <person name="Manabe R.I."/>
            <person name="Nelson D.C."/>
            <person name="Schulman A.H."/>
            <person name="Timko M.P."/>
            <person name="dePamphilis C.W."/>
            <person name="Choi D."/>
            <person name="Shirasu K."/>
        </authorList>
    </citation>
    <scope>NUCLEOTIDE SEQUENCE [LARGE SCALE GENOMIC DNA]</scope>
    <source>
        <strain evidence="2">cv. UVA1</strain>
    </source>
</reference>
<keyword evidence="2" id="KW-1185">Reference proteome</keyword>
<dbReference type="Proteomes" id="UP000325081">
    <property type="component" value="Unassembled WGS sequence"/>
</dbReference>
<dbReference type="OrthoDB" id="1692967at2759"/>
<evidence type="ECO:0000313" key="2">
    <source>
        <dbReference type="Proteomes" id="UP000325081"/>
    </source>
</evidence>
<dbReference type="AlphaFoldDB" id="A0A5A7PKR5"/>
<name>A0A5A7PKR5_STRAF</name>
<comment type="caution">
    <text evidence="1">The sequence shown here is derived from an EMBL/GenBank/DDBJ whole genome shotgun (WGS) entry which is preliminary data.</text>
</comment>
<proteinExistence type="predicted"/>
<gene>
    <name evidence="1" type="ORF">STAS_09341</name>
</gene>
<protein>
    <submittedName>
        <fullName evidence="1">Gamma-tubulin complex component</fullName>
    </submittedName>
</protein>
<organism evidence="1 2">
    <name type="scientific">Striga asiatica</name>
    <name type="common">Asiatic witchweed</name>
    <name type="synonym">Buchnera asiatica</name>
    <dbReference type="NCBI Taxonomy" id="4170"/>
    <lineage>
        <taxon>Eukaryota</taxon>
        <taxon>Viridiplantae</taxon>
        <taxon>Streptophyta</taxon>
        <taxon>Embryophyta</taxon>
        <taxon>Tracheophyta</taxon>
        <taxon>Spermatophyta</taxon>
        <taxon>Magnoliopsida</taxon>
        <taxon>eudicotyledons</taxon>
        <taxon>Gunneridae</taxon>
        <taxon>Pentapetalae</taxon>
        <taxon>asterids</taxon>
        <taxon>lamiids</taxon>
        <taxon>Lamiales</taxon>
        <taxon>Orobanchaceae</taxon>
        <taxon>Buchnereae</taxon>
        <taxon>Striga</taxon>
    </lineage>
</organism>
<accession>A0A5A7PKR5</accession>